<accession>A0ABS4T071</accession>
<dbReference type="EMBL" id="JAGINX010000001">
    <property type="protein sequence ID" value="MBP2317849.1"/>
    <property type="molecule type" value="Genomic_DNA"/>
</dbReference>
<dbReference type="Proteomes" id="UP001519331">
    <property type="component" value="Unassembled WGS sequence"/>
</dbReference>
<evidence type="ECO:0000256" key="1">
    <source>
        <dbReference type="SAM" id="MobiDB-lite"/>
    </source>
</evidence>
<name>A0ABS4T071_9MICC</name>
<comment type="caution">
    <text evidence="2">The sequence shown here is derived from an EMBL/GenBank/DDBJ whole genome shotgun (WGS) entry which is preliminary data.</text>
</comment>
<organism evidence="2 3">
    <name type="scientific">Nesterenkonia lacusekhoensis</name>
    <dbReference type="NCBI Taxonomy" id="150832"/>
    <lineage>
        <taxon>Bacteria</taxon>
        <taxon>Bacillati</taxon>
        <taxon>Actinomycetota</taxon>
        <taxon>Actinomycetes</taxon>
        <taxon>Micrococcales</taxon>
        <taxon>Micrococcaceae</taxon>
        <taxon>Nesterenkonia</taxon>
    </lineage>
</organism>
<gene>
    <name evidence="2" type="ORF">JOF45_000868</name>
</gene>
<keyword evidence="3" id="KW-1185">Reference proteome</keyword>
<proteinExistence type="predicted"/>
<dbReference type="RefSeq" id="WP_210048137.1">
    <property type="nucleotide sequence ID" value="NZ_JAGINX010000001.1"/>
</dbReference>
<dbReference type="Pfam" id="PF09438">
    <property type="entry name" value="DUF2017"/>
    <property type="match status" value="1"/>
</dbReference>
<sequence>MAVGFRATSTGYRAELDAHERRLLSTLCGDVIQLLEGRAETGEHQPQAEDETDADAATGADADSDADAAEEDPLFAHFRAELAGLGEEQPLEAPEDPVLRRLLPEASEDPEEAGQFRRLAEASLREAKIADLRAARMWLESSPIRLGEQQAPILGRALNDLRLTLSVRLGIEDDDDAEAVHQKAMHSKAKDTESFMAEIYTFITWLQETLFSAMLTHLPDAEGGDE</sequence>
<reference evidence="2 3" key="1">
    <citation type="submission" date="2021-03" db="EMBL/GenBank/DDBJ databases">
        <title>Sequencing the genomes of 1000 actinobacteria strains.</title>
        <authorList>
            <person name="Klenk H.-P."/>
        </authorList>
    </citation>
    <scope>NUCLEOTIDE SEQUENCE [LARGE SCALE GENOMIC DNA]</scope>
    <source>
        <strain evidence="2 3">DSM 12544</strain>
    </source>
</reference>
<feature type="region of interest" description="Disordered" evidence="1">
    <location>
        <begin position="39"/>
        <end position="68"/>
    </location>
</feature>
<evidence type="ECO:0000313" key="3">
    <source>
        <dbReference type="Proteomes" id="UP001519331"/>
    </source>
</evidence>
<protein>
    <submittedName>
        <fullName evidence="2">Membrane protein YccC</fullName>
    </submittedName>
</protein>
<dbReference type="InterPro" id="IPR018561">
    <property type="entry name" value="AosR"/>
</dbReference>
<evidence type="ECO:0000313" key="2">
    <source>
        <dbReference type="EMBL" id="MBP2317849.1"/>
    </source>
</evidence>